<keyword evidence="3" id="KW-1185">Reference proteome</keyword>
<dbReference type="Proteomes" id="UP001501237">
    <property type="component" value="Unassembled WGS sequence"/>
</dbReference>
<evidence type="ECO:0000313" key="3">
    <source>
        <dbReference type="Proteomes" id="UP001501237"/>
    </source>
</evidence>
<feature type="transmembrane region" description="Helical" evidence="1">
    <location>
        <begin position="403"/>
        <end position="424"/>
    </location>
</feature>
<evidence type="ECO:0008006" key="4">
    <source>
        <dbReference type="Google" id="ProtNLM"/>
    </source>
</evidence>
<feature type="transmembrane region" description="Helical" evidence="1">
    <location>
        <begin position="547"/>
        <end position="571"/>
    </location>
</feature>
<gene>
    <name evidence="2" type="ORF">GCM10010468_43320</name>
</gene>
<keyword evidence="1" id="KW-0472">Membrane</keyword>
<feature type="transmembrane region" description="Helical" evidence="1">
    <location>
        <begin position="150"/>
        <end position="168"/>
    </location>
</feature>
<feature type="transmembrane region" description="Helical" evidence="1">
    <location>
        <begin position="332"/>
        <end position="353"/>
    </location>
</feature>
<dbReference type="RefSeq" id="WP_344831178.1">
    <property type="nucleotide sequence ID" value="NZ_BAAAUV010000010.1"/>
</dbReference>
<feature type="transmembrane region" description="Helical" evidence="1">
    <location>
        <begin position="365"/>
        <end position="391"/>
    </location>
</feature>
<feature type="transmembrane region" description="Helical" evidence="1">
    <location>
        <begin position="282"/>
        <end position="303"/>
    </location>
</feature>
<feature type="transmembrane region" description="Helical" evidence="1">
    <location>
        <begin position="20"/>
        <end position="40"/>
    </location>
</feature>
<name>A0ABP6QD88_9ACTN</name>
<evidence type="ECO:0000256" key="1">
    <source>
        <dbReference type="SAM" id="Phobius"/>
    </source>
</evidence>
<protein>
    <recommendedName>
        <fullName evidence="4">ABC transporter permease</fullName>
    </recommendedName>
</protein>
<feature type="transmembrane region" description="Helical" evidence="1">
    <location>
        <begin position="109"/>
        <end position="129"/>
    </location>
</feature>
<reference evidence="3" key="1">
    <citation type="journal article" date="2019" name="Int. J. Syst. Evol. Microbiol.">
        <title>The Global Catalogue of Microorganisms (GCM) 10K type strain sequencing project: providing services to taxonomists for standard genome sequencing and annotation.</title>
        <authorList>
            <consortium name="The Broad Institute Genomics Platform"/>
            <consortium name="The Broad Institute Genome Sequencing Center for Infectious Disease"/>
            <person name="Wu L."/>
            <person name="Ma J."/>
        </authorList>
    </citation>
    <scope>NUCLEOTIDE SEQUENCE [LARGE SCALE GENOMIC DNA]</scope>
    <source>
        <strain evidence="3">JCM 9377</strain>
    </source>
</reference>
<keyword evidence="1" id="KW-0812">Transmembrane</keyword>
<sequence>MVGLIAEEVTKPAGGAALDQVFIASGAALVLTLVLLVLGWGQRSGRLPLLGRAAETARRIGGDSLPGWAALPSATALVSLVTALLGMYWDISLHITHGRDEGPLANIAHYPILIGLFGIFAAGMIGLVLPVKEKPGPAPIKITRTWYAPAGAILVTGAGFYALLGFPLDDVWHRIFGQDVTLWGPTHLMLIGGAGLSLVGLMVLEREGRAAAGGAEASRVVAFVRRGAVCGGLLIGLSVFQAEFDFGVPQFRLVNQPFMIALAAGCALVAARLWVGRGGAVFAALFYFLIRGGVSIAVGPVIGELTPSVPMYLAEALCVEVVALLLIHRPLVFGLASGATIGTAGFAAEYAWTQVAFPLPWDQDIIIEGVAMALAGGLTGGVLGAMLALGIEGRMPKPTVARPLFAASLLVIAGAVANGLVFSVPKDMSATFAVSPDGNATIELSRPVSSAAWVDVTGWQGGGLHIDRLEKTGPATYRTTEPMPLTGDWKTLLRVHDGRTLTAVPIYLPKDAAIGAEELAATPSFTRPFQGEKQILQRELKEDVPGWVWAAASLIVLACTLILILALAWGVGRTSRAVAERPEAVRSRV</sequence>
<feature type="transmembrane region" description="Helical" evidence="1">
    <location>
        <begin position="180"/>
        <end position="203"/>
    </location>
</feature>
<feature type="transmembrane region" description="Helical" evidence="1">
    <location>
        <begin position="223"/>
        <end position="242"/>
    </location>
</feature>
<feature type="transmembrane region" description="Helical" evidence="1">
    <location>
        <begin position="68"/>
        <end position="89"/>
    </location>
</feature>
<proteinExistence type="predicted"/>
<feature type="transmembrane region" description="Helical" evidence="1">
    <location>
        <begin position="309"/>
        <end position="327"/>
    </location>
</feature>
<organism evidence="2 3">
    <name type="scientific">Actinocorallia longicatena</name>
    <dbReference type="NCBI Taxonomy" id="111803"/>
    <lineage>
        <taxon>Bacteria</taxon>
        <taxon>Bacillati</taxon>
        <taxon>Actinomycetota</taxon>
        <taxon>Actinomycetes</taxon>
        <taxon>Streptosporangiales</taxon>
        <taxon>Thermomonosporaceae</taxon>
        <taxon>Actinocorallia</taxon>
    </lineage>
</organism>
<feature type="transmembrane region" description="Helical" evidence="1">
    <location>
        <begin position="254"/>
        <end position="275"/>
    </location>
</feature>
<comment type="caution">
    <text evidence="2">The sequence shown here is derived from an EMBL/GenBank/DDBJ whole genome shotgun (WGS) entry which is preliminary data.</text>
</comment>
<dbReference type="EMBL" id="BAAAUV010000010">
    <property type="protein sequence ID" value="GAA3219330.1"/>
    <property type="molecule type" value="Genomic_DNA"/>
</dbReference>
<keyword evidence="1" id="KW-1133">Transmembrane helix</keyword>
<evidence type="ECO:0000313" key="2">
    <source>
        <dbReference type="EMBL" id="GAA3219330.1"/>
    </source>
</evidence>
<accession>A0ABP6QD88</accession>